<evidence type="ECO:0000256" key="1">
    <source>
        <dbReference type="ARBA" id="ARBA00008876"/>
    </source>
</evidence>
<evidence type="ECO:0000313" key="5">
    <source>
        <dbReference type="Proteomes" id="UP000231292"/>
    </source>
</evidence>
<gene>
    <name evidence="4" type="ORF">COX41_02465</name>
</gene>
<comment type="similarity">
    <text evidence="1">Belongs to the class-I fumarase family.</text>
</comment>
<organism evidence="4 5">
    <name type="scientific">Candidatus Sherwoodlollariibacterium unditelluris</name>
    <dbReference type="NCBI Taxonomy" id="1974757"/>
    <lineage>
        <taxon>Bacteria</taxon>
        <taxon>Pseudomonadati</taxon>
        <taxon>Candidatus Omnitrophota</taxon>
        <taxon>Candidatus Sherwoodlollariibacterium</taxon>
    </lineage>
</organism>
<dbReference type="Proteomes" id="UP000231292">
    <property type="component" value="Unassembled WGS sequence"/>
</dbReference>
<dbReference type="Pfam" id="PF05683">
    <property type="entry name" value="Fumerase_C"/>
    <property type="match status" value="1"/>
</dbReference>
<evidence type="ECO:0000313" key="4">
    <source>
        <dbReference type="EMBL" id="PIP19516.1"/>
    </source>
</evidence>
<dbReference type="NCBIfam" id="NF005310">
    <property type="entry name" value="PRK06842.1"/>
    <property type="match status" value="1"/>
</dbReference>
<dbReference type="AlphaFoldDB" id="A0A2G9YJW1"/>
<comment type="caution">
    <text evidence="4">The sequence shown here is derived from an EMBL/GenBank/DDBJ whole genome shotgun (WGS) entry which is preliminary data.</text>
</comment>
<evidence type="ECO:0000259" key="3">
    <source>
        <dbReference type="Pfam" id="PF05683"/>
    </source>
</evidence>
<dbReference type="GO" id="GO:0016836">
    <property type="term" value="F:hydro-lyase activity"/>
    <property type="evidence" value="ECO:0007669"/>
    <property type="project" value="InterPro"/>
</dbReference>
<accession>A0A2G9YJW1</accession>
<dbReference type="Gene3D" id="3.20.130.10">
    <property type="entry name" value="Fe-S hydro-lyase, tartrate dehydratase beta-type, catalytic domain"/>
    <property type="match status" value="1"/>
</dbReference>
<reference evidence="4 5" key="1">
    <citation type="submission" date="2017-09" db="EMBL/GenBank/DDBJ databases">
        <title>Depth-based differentiation of microbial function through sediment-hosted aquifers and enrichment of novel symbionts in the deep terrestrial subsurface.</title>
        <authorList>
            <person name="Probst A.J."/>
            <person name="Ladd B."/>
            <person name="Jarett J.K."/>
            <person name="Geller-Mcgrath D.E."/>
            <person name="Sieber C.M."/>
            <person name="Emerson J.B."/>
            <person name="Anantharaman K."/>
            <person name="Thomas B.C."/>
            <person name="Malmstrom R."/>
            <person name="Stieglmeier M."/>
            <person name="Klingl A."/>
            <person name="Woyke T."/>
            <person name="Ryan C.M."/>
            <person name="Banfield J.F."/>
        </authorList>
    </citation>
    <scope>NUCLEOTIDE SEQUENCE [LARGE SCALE GENOMIC DNA]</scope>
    <source>
        <strain evidence="4">CG23_combo_of_CG06-09_8_20_14_all_41_10</strain>
    </source>
</reference>
<dbReference type="SUPFAM" id="SSF117457">
    <property type="entry name" value="FumA C-terminal domain-like"/>
    <property type="match status" value="1"/>
</dbReference>
<dbReference type="EMBL" id="PCRK01000054">
    <property type="protein sequence ID" value="PIP19516.1"/>
    <property type="molecule type" value="Genomic_DNA"/>
</dbReference>
<dbReference type="NCBIfam" id="TIGR00723">
    <property type="entry name" value="ttdB_fumA_fumB"/>
    <property type="match status" value="1"/>
</dbReference>
<dbReference type="PANTHER" id="PTHR43351:SF2">
    <property type="entry name" value="L(+)-TARTRATE DEHYDRATASE SUBUNIT BETA-RELATED"/>
    <property type="match status" value="1"/>
</dbReference>
<proteinExistence type="inferred from homology"/>
<sequence length="182" mass="20228">MIKLSAPLKTEDIEKLKIGDRVHLTGKIYTGRDMVHRRFMELIKKGEKLPIDIKGQVLFYVGPAPAKPGYAIGSCGPTTSYRMDKFTPILYEMGLKATIGKGKRSKEVREAIKKHKGIYFIATGGVAALLCKSIKSAKIIAYEDLATEAVRELIVENFPLTVGNDCYGGDIFEEGVKKYRIQ</sequence>
<dbReference type="InterPro" id="IPR036660">
    <property type="entry name" value="Fe-S_hydroAse_TtdB_cat_sf"/>
</dbReference>
<feature type="domain" description="Fe-S hydro-lyase tartrate dehydratase beta-type catalytic" evidence="3">
    <location>
        <begin position="2"/>
        <end position="174"/>
    </location>
</feature>
<dbReference type="PANTHER" id="PTHR43351">
    <property type="entry name" value="L(+)-TARTRATE DEHYDRATASE SUBUNIT BETA"/>
    <property type="match status" value="1"/>
</dbReference>
<protein>
    <submittedName>
        <fullName evidence="4">Fumarate hydratase</fullName>
    </submittedName>
</protein>
<dbReference type="InterPro" id="IPR004647">
    <property type="entry name" value="Fe-S_hydro-lyase_TtdB-typ_cat"/>
</dbReference>
<keyword evidence="2" id="KW-0456">Lyase</keyword>
<evidence type="ECO:0000256" key="2">
    <source>
        <dbReference type="ARBA" id="ARBA00023239"/>
    </source>
</evidence>
<name>A0A2G9YJW1_9BACT</name>